<dbReference type="AlphaFoldDB" id="A0A0X8XYM4"/>
<protein>
    <submittedName>
        <fullName evidence="1">Uncharacterized protein</fullName>
    </submittedName>
</protein>
<dbReference type="KEGG" id="mema:MMAB1_3268"/>
<name>A0A0X8XYM4_9EURY</name>
<reference evidence="1 2" key="1">
    <citation type="submission" date="2016-01" db="EMBL/GenBank/DDBJ databases">
        <authorList>
            <person name="Manzoor S."/>
        </authorList>
    </citation>
    <scope>NUCLEOTIDE SEQUENCE [LARGE SCALE GENOMIC DNA]</scope>
    <source>
        <strain evidence="1">Methanoculleus sp MAB1</strain>
    </source>
</reference>
<sequence length="58" mass="6445">MVDTFPGPARNGAEGGYHGTVLVENAKRIKDGNKIPENCHSFEKRCGIRILRMRSCLT</sequence>
<evidence type="ECO:0000313" key="2">
    <source>
        <dbReference type="Proteomes" id="UP000069850"/>
    </source>
</evidence>
<proteinExistence type="predicted"/>
<dbReference type="EMBL" id="LT158599">
    <property type="protein sequence ID" value="CVK34481.1"/>
    <property type="molecule type" value="Genomic_DNA"/>
</dbReference>
<gene>
    <name evidence="1" type="ORF">MMAB1_3268</name>
</gene>
<evidence type="ECO:0000313" key="1">
    <source>
        <dbReference type="EMBL" id="CVK34481.1"/>
    </source>
</evidence>
<dbReference type="Proteomes" id="UP000069850">
    <property type="component" value="Chromosome 1"/>
</dbReference>
<accession>A0A0X8XYM4</accession>
<organism evidence="1 2">
    <name type="scientific">Methanoculleus bourgensis</name>
    <dbReference type="NCBI Taxonomy" id="83986"/>
    <lineage>
        <taxon>Archaea</taxon>
        <taxon>Methanobacteriati</taxon>
        <taxon>Methanobacteriota</taxon>
        <taxon>Stenosarchaea group</taxon>
        <taxon>Methanomicrobia</taxon>
        <taxon>Methanomicrobiales</taxon>
        <taxon>Methanomicrobiaceae</taxon>
        <taxon>Methanoculleus</taxon>
    </lineage>
</organism>